<dbReference type="Proteomes" id="UP000481861">
    <property type="component" value="Unassembled WGS sequence"/>
</dbReference>
<name>A0A7C8IK87_9PLEO</name>
<evidence type="ECO:0000256" key="1">
    <source>
        <dbReference type="SAM" id="MobiDB-lite"/>
    </source>
</evidence>
<accession>A0A7C8IK87</accession>
<keyword evidence="3" id="KW-1185">Reference proteome</keyword>
<proteinExistence type="predicted"/>
<comment type="caution">
    <text evidence="2">The sequence shown here is derived from an EMBL/GenBank/DDBJ whole genome shotgun (WGS) entry which is preliminary data.</text>
</comment>
<gene>
    <name evidence="2" type="ORF">BDV95DRAFT_22120</name>
</gene>
<organism evidence="2 3">
    <name type="scientific">Massariosphaeria phaeospora</name>
    <dbReference type="NCBI Taxonomy" id="100035"/>
    <lineage>
        <taxon>Eukaryota</taxon>
        <taxon>Fungi</taxon>
        <taxon>Dikarya</taxon>
        <taxon>Ascomycota</taxon>
        <taxon>Pezizomycotina</taxon>
        <taxon>Dothideomycetes</taxon>
        <taxon>Pleosporomycetidae</taxon>
        <taxon>Pleosporales</taxon>
        <taxon>Pleosporales incertae sedis</taxon>
        <taxon>Massariosphaeria</taxon>
    </lineage>
</organism>
<evidence type="ECO:0000313" key="2">
    <source>
        <dbReference type="EMBL" id="KAF2878433.1"/>
    </source>
</evidence>
<feature type="region of interest" description="Disordered" evidence="1">
    <location>
        <begin position="122"/>
        <end position="161"/>
    </location>
</feature>
<dbReference type="AlphaFoldDB" id="A0A7C8IK87"/>
<dbReference type="EMBL" id="JAADJZ010000001">
    <property type="protein sequence ID" value="KAF2878433.1"/>
    <property type="molecule type" value="Genomic_DNA"/>
</dbReference>
<protein>
    <submittedName>
        <fullName evidence="2">Uncharacterized protein</fullName>
    </submittedName>
</protein>
<reference evidence="2 3" key="1">
    <citation type="submission" date="2020-01" db="EMBL/GenBank/DDBJ databases">
        <authorList>
            <consortium name="DOE Joint Genome Institute"/>
            <person name="Haridas S."/>
            <person name="Albert R."/>
            <person name="Binder M."/>
            <person name="Bloem J."/>
            <person name="Labutti K."/>
            <person name="Salamov A."/>
            <person name="Andreopoulos B."/>
            <person name="Baker S.E."/>
            <person name="Barry K."/>
            <person name="Bills G."/>
            <person name="Bluhm B.H."/>
            <person name="Cannon C."/>
            <person name="Castanera R."/>
            <person name="Culley D.E."/>
            <person name="Daum C."/>
            <person name="Ezra D."/>
            <person name="Gonzalez J.B."/>
            <person name="Henrissat B."/>
            <person name="Kuo A."/>
            <person name="Liang C."/>
            <person name="Lipzen A."/>
            <person name="Lutzoni F."/>
            <person name="Magnuson J."/>
            <person name="Mondo S."/>
            <person name="Nolan M."/>
            <person name="Ohm R."/>
            <person name="Pangilinan J."/>
            <person name="Park H.-J.H."/>
            <person name="Ramirez L."/>
            <person name="Alfaro M."/>
            <person name="Sun H."/>
            <person name="Tritt A."/>
            <person name="Yoshinaga Y."/>
            <person name="Zwiers L.-H.L."/>
            <person name="Turgeon B.G."/>
            <person name="Goodwin S.B."/>
            <person name="Spatafora J.W."/>
            <person name="Crous P.W."/>
            <person name="Grigoriev I.V."/>
        </authorList>
    </citation>
    <scope>NUCLEOTIDE SEQUENCE [LARGE SCALE GENOMIC DNA]</scope>
    <source>
        <strain evidence="2 3">CBS 611.86</strain>
    </source>
</reference>
<feature type="region of interest" description="Disordered" evidence="1">
    <location>
        <begin position="1"/>
        <end position="60"/>
    </location>
</feature>
<evidence type="ECO:0000313" key="3">
    <source>
        <dbReference type="Proteomes" id="UP000481861"/>
    </source>
</evidence>
<feature type="compositionally biased region" description="Polar residues" evidence="1">
    <location>
        <begin position="48"/>
        <end position="60"/>
    </location>
</feature>
<sequence>MPTKSEAGIATEAAGMSARSRRGRHMCQPTVVRSKPRGKTALTDPSRHTSLLNTTPHTNQNDLHRVSTILRTSLPAHSPIQPSTSLQAFERVAQPRLPRTSLIQNTTTTYPNLSNPTTRTHLHWSGVPSQTHTAPHRLSSHSPRLPSQAPFDNIALARRQN</sequence>